<comment type="caution">
    <text evidence="3">The sequence shown here is derived from an EMBL/GenBank/DDBJ whole genome shotgun (WGS) entry which is preliminary data.</text>
</comment>
<accession>A0A9X1K5F0</accession>
<dbReference type="NCBIfam" id="TIGR00696">
    <property type="entry name" value="wecG_tagA_cpsF"/>
    <property type="match status" value="1"/>
</dbReference>
<keyword evidence="1" id="KW-0328">Glycosyltransferase</keyword>
<evidence type="ECO:0000313" key="4">
    <source>
        <dbReference type="Proteomes" id="UP001138661"/>
    </source>
</evidence>
<dbReference type="EMBL" id="JAHXDN010000011">
    <property type="protein sequence ID" value="MBW4710787.1"/>
    <property type="molecule type" value="Genomic_DNA"/>
</dbReference>
<dbReference type="CDD" id="cd06533">
    <property type="entry name" value="Glyco_transf_WecG_TagA"/>
    <property type="match status" value="1"/>
</dbReference>
<sequence length="256" mass="27495">MPLPSTQKAVRVNVASRDLLLEDIAAHLQAGRGFTVATLNLDHVTKLRKSADFRQAYLHHSHVTADGNPIVWFSRLAGHEVDLVPGSELIDPLAGLAARHNAPVAVLGATEPSLKAATDVLRARYPDLQVAALIAPPMGFDPTGAGAQDCIETLERSGARLCFLALGAPKQEIFAAHASAALPGMGFISIGAGLDFISGQQQRAPRIVRRLAGEWLWRLALNPRRLARRYGACIAILPGLLHRAIRARSGKTALWE</sequence>
<keyword evidence="4" id="KW-1185">Reference proteome</keyword>
<proteinExistence type="predicted"/>
<keyword evidence="2" id="KW-0808">Transferase</keyword>
<dbReference type="RefSeq" id="WP_219507984.1">
    <property type="nucleotide sequence ID" value="NZ_JAHXDN010000011.1"/>
</dbReference>
<organism evidence="3 4">
    <name type="scientific">Roseobacter insulae</name>
    <dbReference type="NCBI Taxonomy" id="2859783"/>
    <lineage>
        <taxon>Bacteria</taxon>
        <taxon>Pseudomonadati</taxon>
        <taxon>Pseudomonadota</taxon>
        <taxon>Alphaproteobacteria</taxon>
        <taxon>Rhodobacterales</taxon>
        <taxon>Roseobacteraceae</taxon>
        <taxon>Roseobacter</taxon>
    </lineage>
</organism>
<dbReference type="PANTHER" id="PTHR34136:SF1">
    <property type="entry name" value="UDP-N-ACETYL-D-MANNOSAMINURONIC ACID TRANSFERASE"/>
    <property type="match status" value="1"/>
</dbReference>
<reference evidence="3" key="1">
    <citation type="submission" date="2021-07" db="EMBL/GenBank/DDBJ databases">
        <title>Roseobacter insulae sp. nov., isolated from a tidal flat.</title>
        <authorList>
            <person name="Park S."/>
            <person name="Yoon J.-H."/>
        </authorList>
    </citation>
    <scope>NUCLEOTIDE SEQUENCE</scope>
    <source>
        <strain evidence="3">YSTF-M11</strain>
    </source>
</reference>
<dbReference type="Proteomes" id="UP001138661">
    <property type="component" value="Unassembled WGS sequence"/>
</dbReference>
<name>A0A9X1K5F0_9RHOB</name>
<dbReference type="GO" id="GO:0016758">
    <property type="term" value="F:hexosyltransferase activity"/>
    <property type="evidence" value="ECO:0007669"/>
    <property type="project" value="TreeGrafter"/>
</dbReference>
<evidence type="ECO:0000313" key="3">
    <source>
        <dbReference type="EMBL" id="MBW4710787.1"/>
    </source>
</evidence>
<dbReference type="AlphaFoldDB" id="A0A9X1K5F0"/>
<protein>
    <submittedName>
        <fullName evidence="3">WecB/TagA/CpsF family glycosyltransferase</fullName>
    </submittedName>
</protein>
<dbReference type="PANTHER" id="PTHR34136">
    <property type="match status" value="1"/>
</dbReference>
<dbReference type="InterPro" id="IPR004629">
    <property type="entry name" value="WecG_TagA_CpsF"/>
</dbReference>
<dbReference type="Pfam" id="PF03808">
    <property type="entry name" value="Glyco_tran_WecG"/>
    <property type="match status" value="1"/>
</dbReference>
<evidence type="ECO:0000256" key="2">
    <source>
        <dbReference type="ARBA" id="ARBA00022679"/>
    </source>
</evidence>
<evidence type="ECO:0000256" key="1">
    <source>
        <dbReference type="ARBA" id="ARBA00022676"/>
    </source>
</evidence>
<gene>
    <name evidence="3" type="ORF">KX928_23600</name>
</gene>